<proteinExistence type="predicted"/>
<sequence length="316" mass="33835">MALSPEDTGEAVRQLQRRLGAAGYLSDAGVIPGVYCAGTRQAIADFQLDRGLAVTGLCDEGTWTTLIEAWWSLGDRPLMLRSPNLRGDDVAELQRILSRLGFDVGRIDGIFGSLAARAMRQFQENAGLDIDGVCTAETVTVLRRLSKMTGDGPGIAAVRDTEHARAGQPLAGRRVALGSFGGLTSVLEVLSTLLREHGAMLIETVDDEAAQQGATANLFGADVYVGVEATDEPQSRVAYYAVPAFESAGGRALAHLVERHMRDVVPRMTVHGMRLPILRETKMPAVLVTLGPTEVMVGRSQRIADALFLALTAWAP</sequence>
<gene>
    <name evidence="2" type="ORF">UFOPK1722_01947</name>
</gene>
<dbReference type="SUPFAM" id="SSF47090">
    <property type="entry name" value="PGBD-like"/>
    <property type="match status" value="2"/>
</dbReference>
<evidence type="ECO:0000313" key="2">
    <source>
        <dbReference type="EMBL" id="CAB4596710.1"/>
    </source>
</evidence>
<dbReference type="EMBL" id="CAEZTS010000246">
    <property type="protein sequence ID" value="CAB4596710.1"/>
    <property type="molecule type" value="Genomic_DNA"/>
</dbReference>
<feature type="domain" description="Peptidoglycan binding-like" evidence="1">
    <location>
        <begin position="86"/>
        <end position="142"/>
    </location>
</feature>
<accession>A0A6J6G886</accession>
<name>A0A6J6G886_9ZZZZ</name>
<evidence type="ECO:0000259" key="1">
    <source>
        <dbReference type="Pfam" id="PF01471"/>
    </source>
</evidence>
<dbReference type="AlphaFoldDB" id="A0A6J6G886"/>
<reference evidence="2" key="1">
    <citation type="submission" date="2020-05" db="EMBL/GenBank/DDBJ databases">
        <authorList>
            <person name="Chiriac C."/>
            <person name="Salcher M."/>
            <person name="Ghai R."/>
            <person name="Kavagutti S V."/>
        </authorList>
    </citation>
    <scope>NUCLEOTIDE SEQUENCE</scope>
</reference>
<organism evidence="2">
    <name type="scientific">freshwater metagenome</name>
    <dbReference type="NCBI Taxonomy" id="449393"/>
    <lineage>
        <taxon>unclassified sequences</taxon>
        <taxon>metagenomes</taxon>
        <taxon>ecological metagenomes</taxon>
    </lineage>
</organism>
<dbReference type="InterPro" id="IPR002477">
    <property type="entry name" value="Peptidoglycan-bd-like"/>
</dbReference>
<dbReference type="InterPro" id="IPR036366">
    <property type="entry name" value="PGBDSf"/>
</dbReference>
<protein>
    <submittedName>
        <fullName evidence="2">Unannotated protein</fullName>
    </submittedName>
</protein>
<dbReference type="Gene3D" id="1.10.101.10">
    <property type="entry name" value="PGBD-like superfamily/PGBD"/>
    <property type="match status" value="2"/>
</dbReference>
<dbReference type="Pfam" id="PF01471">
    <property type="entry name" value="PG_binding_1"/>
    <property type="match status" value="2"/>
</dbReference>
<feature type="domain" description="Peptidoglycan binding-like" evidence="1">
    <location>
        <begin position="8"/>
        <end position="66"/>
    </location>
</feature>
<dbReference type="InterPro" id="IPR036365">
    <property type="entry name" value="PGBD-like_sf"/>
</dbReference>